<reference evidence="5" key="1">
    <citation type="submission" date="2017-05" db="EMBL/GenBank/DDBJ databases">
        <title>Streptomyces olivochromogenes NBRC 3561 whole genome shotgun sequence.</title>
        <authorList>
            <person name="Dohra H."/>
            <person name="Kodani S."/>
        </authorList>
    </citation>
    <scope>NUCLEOTIDE SEQUENCE [LARGE SCALE GENOMIC DNA]</scope>
    <source>
        <strain evidence="5">NBRC 3561</strain>
    </source>
</reference>
<comment type="caution">
    <text evidence="4">The sequence shown here is derived from an EMBL/GenBank/DDBJ whole genome shotgun (WGS) entry which is preliminary data.</text>
</comment>
<dbReference type="InterPro" id="IPR032809">
    <property type="entry name" value="Put_HupE_UreJ"/>
</dbReference>
<proteinExistence type="predicted"/>
<dbReference type="Pfam" id="PF13795">
    <property type="entry name" value="HupE_UreJ_2"/>
    <property type="match status" value="1"/>
</dbReference>
<keyword evidence="2" id="KW-0472">Membrane</keyword>
<evidence type="ECO:0000313" key="4">
    <source>
        <dbReference type="EMBL" id="GAX54825.1"/>
    </source>
</evidence>
<evidence type="ECO:0000256" key="3">
    <source>
        <dbReference type="SAM" id="SignalP"/>
    </source>
</evidence>
<sequence length="486" mass="50922">MTRPRTWLTTALRRVAGIAIVVAAALLLGASPAAAHPMPHSVVQLDVYKASVTARLELPVGDLATASGIDLTDTEPSALPAKATAVRAYLGRHIRPTSLKGKAWQVSIGALSLSRTQQTSTGPYRELVAKAVLTPPAGGDVRHFTLNYDVIVHQVVTHVTLVSVRQDWAAGRVSGEGATQVGTIRLDVRHMSVQPLTVDLGKGSAWRGFVAMLELGGNHILTGTDHLLFLLILLLPAPLRATGGRWHGLVGARAALGRIGRITLAFTAGHSLALVATALSRLEIPSWPVEAFIAASILVGAVHAIRPLFPDREAVVAGVFGLGHGMAFSFVLAEMHLATGQLVFSLLGFNLGIELVQLLLVCLALPSLLVIARMRVQPTLRVGGALLTGTAALGWLVDRLGAPNPLAQAADSAGAHTTLMLATLVLAAVAAVGWTLATRRRALSERGDGVRLRPEPRPEAGPGSELSRNPREHAGHVLGDSRSAGG</sequence>
<feature type="transmembrane region" description="Helical" evidence="2">
    <location>
        <begin position="379"/>
        <end position="397"/>
    </location>
</feature>
<feature type="transmembrane region" description="Helical" evidence="2">
    <location>
        <begin position="314"/>
        <end position="333"/>
    </location>
</feature>
<accession>A0A250VKX5</accession>
<feature type="transmembrane region" description="Helical" evidence="2">
    <location>
        <begin position="353"/>
        <end position="372"/>
    </location>
</feature>
<dbReference type="STRING" id="1963.AQJ27_36860"/>
<evidence type="ECO:0000256" key="1">
    <source>
        <dbReference type="SAM" id="MobiDB-lite"/>
    </source>
</evidence>
<dbReference type="RefSeq" id="WP_079065519.1">
    <property type="nucleotide sequence ID" value="NZ_BDQI01000015.1"/>
</dbReference>
<feature type="chain" id="PRO_5012761318" evidence="3">
    <location>
        <begin position="36"/>
        <end position="486"/>
    </location>
</feature>
<gene>
    <name evidence="4" type="ORF">SO3561_06378</name>
</gene>
<keyword evidence="5" id="KW-1185">Reference proteome</keyword>
<feature type="transmembrane region" description="Helical" evidence="2">
    <location>
        <begin position="417"/>
        <end position="437"/>
    </location>
</feature>
<protein>
    <submittedName>
        <fullName evidence="4">Membrane protein</fullName>
    </submittedName>
</protein>
<feature type="compositionally biased region" description="Basic and acidic residues" evidence="1">
    <location>
        <begin position="445"/>
        <end position="458"/>
    </location>
</feature>
<dbReference type="AlphaFoldDB" id="A0A250VKX5"/>
<dbReference type="EMBL" id="BDQI01000015">
    <property type="protein sequence ID" value="GAX54825.1"/>
    <property type="molecule type" value="Genomic_DNA"/>
</dbReference>
<name>A0A250VKX5_STROL</name>
<evidence type="ECO:0000256" key="2">
    <source>
        <dbReference type="SAM" id="Phobius"/>
    </source>
</evidence>
<evidence type="ECO:0000313" key="5">
    <source>
        <dbReference type="Proteomes" id="UP000217446"/>
    </source>
</evidence>
<feature type="region of interest" description="Disordered" evidence="1">
    <location>
        <begin position="445"/>
        <end position="486"/>
    </location>
</feature>
<feature type="transmembrane region" description="Helical" evidence="2">
    <location>
        <begin position="291"/>
        <end position="309"/>
    </location>
</feature>
<keyword evidence="3" id="KW-0732">Signal</keyword>
<dbReference type="Proteomes" id="UP000217446">
    <property type="component" value="Unassembled WGS sequence"/>
</dbReference>
<keyword evidence="2" id="KW-1133">Transmembrane helix</keyword>
<organism evidence="4 5">
    <name type="scientific">Streptomyces olivochromogenes</name>
    <dbReference type="NCBI Taxonomy" id="1963"/>
    <lineage>
        <taxon>Bacteria</taxon>
        <taxon>Bacillati</taxon>
        <taxon>Actinomycetota</taxon>
        <taxon>Actinomycetes</taxon>
        <taxon>Kitasatosporales</taxon>
        <taxon>Streptomycetaceae</taxon>
        <taxon>Streptomyces</taxon>
    </lineage>
</organism>
<keyword evidence="2" id="KW-0812">Transmembrane</keyword>
<feature type="signal peptide" evidence="3">
    <location>
        <begin position="1"/>
        <end position="35"/>
    </location>
</feature>